<gene>
    <name evidence="10" type="ORF">SAMN02745724_00553</name>
</gene>
<dbReference type="GO" id="GO:0006011">
    <property type="term" value="P:UDP-alpha-D-glucose metabolic process"/>
    <property type="evidence" value="ECO:0007669"/>
    <property type="project" value="InterPro"/>
</dbReference>
<keyword evidence="4 8" id="KW-0808">Transferase</keyword>
<dbReference type="Pfam" id="PF00483">
    <property type="entry name" value="NTP_transferase"/>
    <property type="match status" value="1"/>
</dbReference>
<feature type="domain" description="Nucleotidyl transferase" evidence="9">
    <location>
        <begin position="5"/>
        <end position="273"/>
    </location>
</feature>
<dbReference type="AlphaFoldDB" id="A0A1I1FAL7"/>
<dbReference type="InterPro" id="IPR005835">
    <property type="entry name" value="NTP_transferase_dom"/>
</dbReference>
<comment type="function">
    <text evidence="6">May play a role in stationary phase survival.</text>
</comment>
<dbReference type="InterPro" id="IPR029044">
    <property type="entry name" value="Nucleotide-diphossugar_trans"/>
</dbReference>
<evidence type="ECO:0000256" key="8">
    <source>
        <dbReference type="RuleBase" id="RU361259"/>
    </source>
</evidence>
<evidence type="ECO:0000256" key="5">
    <source>
        <dbReference type="ARBA" id="ARBA00022695"/>
    </source>
</evidence>
<protein>
    <recommendedName>
        <fullName evidence="3 8">UTP--glucose-1-phosphate uridylyltransferase</fullName>
        <ecNumber evidence="2 8">2.7.7.9</ecNumber>
    </recommendedName>
    <alternativeName>
        <fullName evidence="8">UDP-glucose pyrophosphorylase</fullName>
    </alternativeName>
</protein>
<dbReference type="OrthoDB" id="9803306at2"/>
<dbReference type="PANTHER" id="PTHR43197">
    <property type="entry name" value="UTP--GLUCOSE-1-PHOSPHATE URIDYLYLTRANSFERASE"/>
    <property type="match status" value="1"/>
</dbReference>
<evidence type="ECO:0000256" key="2">
    <source>
        <dbReference type="ARBA" id="ARBA00012415"/>
    </source>
</evidence>
<evidence type="ECO:0000256" key="1">
    <source>
        <dbReference type="ARBA" id="ARBA00006890"/>
    </source>
</evidence>
<dbReference type="RefSeq" id="WP_091979710.1">
    <property type="nucleotide sequence ID" value="NZ_FOLO01000003.1"/>
</dbReference>
<evidence type="ECO:0000259" key="9">
    <source>
        <dbReference type="Pfam" id="PF00483"/>
    </source>
</evidence>
<name>A0A1I1FAL7_9GAMM</name>
<accession>A0A1I1FAL7</accession>
<dbReference type="EMBL" id="FOLO01000003">
    <property type="protein sequence ID" value="SFB95986.1"/>
    <property type="molecule type" value="Genomic_DNA"/>
</dbReference>
<keyword evidence="5 8" id="KW-0548">Nucleotidyltransferase</keyword>
<sequence length="312" mass="34251">MKIKKAVIPVAGLGTRMLPATKAIPKEMLPIVDKPMIQYVVNEAISAGIKEIVLVTHASKNSIENHFDTSFELEATLEARVKRSLLDEIRAIVPKDVTVISVRQSAPLGLGHAVLAARPIVGDNAFAILLPDVIVDQYHSNLKTDNLAQMITRFEETSFNQIMVEPVPHEKVDQYGVVDLNNQTTQPGDSLVVKDMVEKPAVDEAPSNLAITGRYVLSENIWDLLEFTPPGAGGEIQLTDTLHQLRLLETIEAYHIKGKSHDCGSKLGYMMANVEYGMQCGRLGEEFKANLLSFLAIENAKEASKSKLPVES</sequence>
<evidence type="ECO:0000313" key="11">
    <source>
        <dbReference type="Proteomes" id="UP000198862"/>
    </source>
</evidence>
<dbReference type="SUPFAM" id="SSF53448">
    <property type="entry name" value="Nucleotide-diphospho-sugar transferases"/>
    <property type="match status" value="1"/>
</dbReference>
<evidence type="ECO:0000256" key="6">
    <source>
        <dbReference type="ARBA" id="ARBA00037294"/>
    </source>
</evidence>
<comment type="similarity">
    <text evidence="1 8">Belongs to the UDPGP type 2 family.</text>
</comment>
<dbReference type="STRING" id="1123010.SAMN02745724_00553"/>
<dbReference type="Gene3D" id="3.90.550.10">
    <property type="entry name" value="Spore Coat Polysaccharide Biosynthesis Protein SpsA, Chain A"/>
    <property type="match status" value="1"/>
</dbReference>
<dbReference type="Proteomes" id="UP000198862">
    <property type="component" value="Unassembled WGS sequence"/>
</dbReference>
<dbReference type="PANTHER" id="PTHR43197:SF1">
    <property type="entry name" value="UTP--GLUCOSE-1-PHOSPHATE URIDYLYLTRANSFERASE"/>
    <property type="match status" value="1"/>
</dbReference>
<dbReference type="GO" id="GO:0003983">
    <property type="term" value="F:UTP:glucose-1-phosphate uridylyltransferase activity"/>
    <property type="evidence" value="ECO:0007669"/>
    <property type="project" value="UniProtKB-EC"/>
</dbReference>
<dbReference type="EC" id="2.7.7.9" evidence="2 8"/>
<proteinExistence type="inferred from homology"/>
<comment type="catalytic activity">
    <reaction evidence="7 8">
        <text>alpha-D-glucose 1-phosphate + UTP + H(+) = UDP-alpha-D-glucose + diphosphate</text>
        <dbReference type="Rhea" id="RHEA:19889"/>
        <dbReference type="ChEBI" id="CHEBI:15378"/>
        <dbReference type="ChEBI" id="CHEBI:33019"/>
        <dbReference type="ChEBI" id="CHEBI:46398"/>
        <dbReference type="ChEBI" id="CHEBI:58601"/>
        <dbReference type="ChEBI" id="CHEBI:58885"/>
        <dbReference type="EC" id="2.7.7.9"/>
    </reaction>
</comment>
<evidence type="ECO:0000256" key="4">
    <source>
        <dbReference type="ARBA" id="ARBA00022679"/>
    </source>
</evidence>
<reference evidence="10 11" key="1">
    <citation type="submission" date="2016-10" db="EMBL/GenBank/DDBJ databases">
        <authorList>
            <person name="de Groot N.N."/>
        </authorList>
    </citation>
    <scope>NUCLEOTIDE SEQUENCE [LARGE SCALE GENOMIC DNA]</scope>
    <source>
        <strain evidence="10 11">DSM 6059</strain>
    </source>
</reference>
<evidence type="ECO:0000256" key="3">
    <source>
        <dbReference type="ARBA" id="ARBA00019048"/>
    </source>
</evidence>
<dbReference type="CDD" id="cd02541">
    <property type="entry name" value="UGPase_prokaryotic"/>
    <property type="match status" value="1"/>
</dbReference>
<evidence type="ECO:0000256" key="7">
    <source>
        <dbReference type="ARBA" id="ARBA00048128"/>
    </source>
</evidence>
<evidence type="ECO:0000313" key="10">
    <source>
        <dbReference type="EMBL" id="SFB95986.1"/>
    </source>
</evidence>
<organism evidence="10 11">
    <name type="scientific">Pseudoalteromonas denitrificans DSM 6059</name>
    <dbReference type="NCBI Taxonomy" id="1123010"/>
    <lineage>
        <taxon>Bacteria</taxon>
        <taxon>Pseudomonadati</taxon>
        <taxon>Pseudomonadota</taxon>
        <taxon>Gammaproteobacteria</taxon>
        <taxon>Alteromonadales</taxon>
        <taxon>Pseudoalteromonadaceae</taxon>
        <taxon>Pseudoalteromonas</taxon>
    </lineage>
</organism>
<dbReference type="InterPro" id="IPR005771">
    <property type="entry name" value="GalU_uridylyltTrfase_bac/arc"/>
</dbReference>
<dbReference type="NCBIfam" id="TIGR01099">
    <property type="entry name" value="galU"/>
    <property type="match status" value="1"/>
</dbReference>
<keyword evidence="11" id="KW-1185">Reference proteome</keyword>